<dbReference type="PANTHER" id="PTHR22595:SF79">
    <property type="entry name" value="CHITINASE 12"/>
    <property type="match status" value="1"/>
</dbReference>
<evidence type="ECO:0000256" key="2">
    <source>
        <dbReference type="ARBA" id="ARBA00023157"/>
    </source>
</evidence>
<accession>A0A0U3R969</accession>
<dbReference type="SUPFAM" id="SSF53955">
    <property type="entry name" value="Lysozyme-like"/>
    <property type="match status" value="1"/>
</dbReference>
<dbReference type="InterPro" id="IPR023346">
    <property type="entry name" value="Lysozyme-like_dom_sf"/>
</dbReference>
<feature type="chain" id="PRO_5006844252" evidence="3">
    <location>
        <begin position="22"/>
        <end position="214"/>
    </location>
</feature>
<dbReference type="EMBL" id="KT359534">
    <property type="protein sequence ID" value="ALV66642.1"/>
    <property type="molecule type" value="mRNA"/>
</dbReference>
<sequence>MMRRTLFFVLFSLAQVFMGSAEKISKGQFNLAVTSCGAPPPADDVYHHFAEATKDFSKEELAMFLAQLIHESGGFQFREEIACRETHCPGQYVDNVGLPGKHYYGRGFIQLTWGANYKAASQGLGMGDYLLQNPEVVAKDTKIAVLVSVWYWKERVRPVVGDSNKFGLTTKAINGALECSGGWNEQAANRYQYYLKVADALGVKNKASESGCYN</sequence>
<organism evidence="5">
    <name type="scientific">Muscidifurax uniraptor</name>
    <dbReference type="NCBI Taxonomy" id="7429"/>
    <lineage>
        <taxon>Eukaryota</taxon>
        <taxon>Metazoa</taxon>
        <taxon>Ecdysozoa</taxon>
        <taxon>Arthropoda</taxon>
        <taxon>Hexapoda</taxon>
        <taxon>Insecta</taxon>
        <taxon>Pterygota</taxon>
        <taxon>Neoptera</taxon>
        <taxon>Endopterygota</taxon>
        <taxon>Hymenoptera</taxon>
        <taxon>Apocrita</taxon>
        <taxon>Proctotrupomorpha</taxon>
        <taxon>Chalcidoidea</taxon>
        <taxon>Pteromalidae</taxon>
        <taxon>Pteromalinae</taxon>
        <taxon>Muscidifurax</taxon>
    </lineage>
</organism>
<dbReference type="GO" id="GO:0006952">
    <property type="term" value="P:defense response"/>
    <property type="evidence" value="ECO:0007669"/>
    <property type="project" value="UniProtKB-KW"/>
</dbReference>
<dbReference type="Gene3D" id="1.10.530.10">
    <property type="match status" value="1"/>
</dbReference>
<feature type="signal peptide" evidence="3">
    <location>
        <begin position="1"/>
        <end position="21"/>
    </location>
</feature>
<keyword evidence="3" id="KW-0732">Signal</keyword>
<evidence type="ECO:0000256" key="3">
    <source>
        <dbReference type="SAM" id="SignalP"/>
    </source>
</evidence>
<keyword evidence="2" id="KW-1015">Disulfide bond</keyword>
<evidence type="ECO:0000259" key="4">
    <source>
        <dbReference type="Pfam" id="PF00182"/>
    </source>
</evidence>
<proteinExistence type="evidence at transcript level"/>
<dbReference type="Pfam" id="PF00182">
    <property type="entry name" value="Glyco_hydro_19"/>
    <property type="match status" value="1"/>
</dbReference>
<dbReference type="Gene3D" id="3.30.20.10">
    <property type="entry name" value="Endochitinase, domain 2"/>
    <property type="match status" value="1"/>
</dbReference>
<name>A0A0U3R969_9HYME</name>
<dbReference type="AlphaFoldDB" id="A0A0U3R969"/>
<dbReference type="GO" id="GO:0006032">
    <property type="term" value="P:chitin catabolic process"/>
    <property type="evidence" value="ECO:0007669"/>
    <property type="project" value="InterPro"/>
</dbReference>
<reference evidence="5" key="1">
    <citation type="journal article" date="2015" name="Mol. Biol. Evol.">
        <title>Laterally transferred gene recruited as a venom in parasitoid wasps.</title>
        <authorList>
            <person name="Martinson E.O."/>
            <person name="Martinson V.G."/>
            <person name="Edwards R."/>
            <person name="Mrinalini"/>
            <person name="Werren J.H."/>
        </authorList>
    </citation>
    <scope>NUCLEOTIDE SEQUENCE</scope>
</reference>
<dbReference type="GO" id="GO:0016998">
    <property type="term" value="P:cell wall macromolecule catabolic process"/>
    <property type="evidence" value="ECO:0007669"/>
    <property type="project" value="InterPro"/>
</dbReference>
<feature type="domain" description="Glycoside hydrolase family 19 catalytic" evidence="4">
    <location>
        <begin position="55"/>
        <end position="154"/>
    </location>
</feature>
<dbReference type="CDD" id="cd00325">
    <property type="entry name" value="chitinase_GH19"/>
    <property type="match status" value="1"/>
</dbReference>
<dbReference type="InterPro" id="IPR000726">
    <property type="entry name" value="Glyco_hydro_19_cat"/>
</dbReference>
<keyword evidence="1" id="KW-0611">Plant defense</keyword>
<evidence type="ECO:0000256" key="1">
    <source>
        <dbReference type="ARBA" id="ARBA00022821"/>
    </source>
</evidence>
<dbReference type="PANTHER" id="PTHR22595">
    <property type="entry name" value="CHITINASE-RELATED"/>
    <property type="match status" value="1"/>
</dbReference>
<evidence type="ECO:0000313" key="5">
    <source>
        <dbReference type="EMBL" id="ALV66642.1"/>
    </source>
</evidence>
<protein>
    <submittedName>
        <fullName evidence="5">Putative endochitinase</fullName>
    </submittedName>
</protein>
<dbReference type="GO" id="GO:0004568">
    <property type="term" value="F:chitinase activity"/>
    <property type="evidence" value="ECO:0007669"/>
    <property type="project" value="InterPro"/>
</dbReference>